<evidence type="ECO:0000256" key="5">
    <source>
        <dbReference type="ARBA" id="ARBA00023242"/>
    </source>
</evidence>
<dbReference type="FunFam" id="1.20.920.10:FF:000038">
    <property type="entry name" value="Brahma1"/>
    <property type="match status" value="1"/>
</dbReference>
<protein>
    <submittedName>
        <fullName evidence="10">ATP-dependent helicase BRM</fullName>
    </submittedName>
</protein>
<evidence type="ECO:0000256" key="1">
    <source>
        <dbReference type="ARBA" id="ARBA00004123"/>
    </source>
</evidence>
<dbReference type="GO" id="GO:0004386">
    <property type="term" value="F:helicase activity"/>
    <property type="evidence" value="ECO:0007669"/>
    <property type="project" value="UniProtKB-KW"/>
</dbReference>
<feature type="compositionally biased region" description="Polar residues" evidence="6">
    <location>
        <begin position="428"/>
        <end position="447"/>
    </location>
</feature>
<feature type="compositionally biased region" description="Polar residues" evidence="6">
    <location>
        <begin position="376"/>
        <end position="390"/>
    </location>
</feature>
<feature type="domain" description="QLQ" evidence="9">
    <location>
        <begin position="443"/>
        <end position="479"/>
    </location>
</feature>
<dbReference type="Pfam" id="PF00176">
    <property type="entry name" value="SNF2-rel_dom"/>
    <property type="match status" value="1"/>
</dbReference>
<reference evidence="10 11" key="1">
    <citation type="submission" date="2016-09" db="EMBL/GenBank/DDBJ databases">
        <title>The draft genome of Dichanthelium oligosanthes: A C3 panicoid grass species.</title>
        <authorList>
            <person name="Studer A.J."/>
            <person name="Schnable J.C."/>
            <person name="Brutnell T.P."/>
        </authorList>
    </citation>
    <scope>NUCLEOTIDE SEQUENCE [LARGE SCALE GENOMIC DNA]</scope>
    <source>
        <strain evidence="11">cv. Kellogg 1175</strain>
        <tissue evidence="10">Leaf</tissue>
    </source>
</reference>
<keyword evidence="4" id="KW-0103">Bromodomain</keyword>
<feature type="compositionally biased region" description="Basic and acidic residues" evidence="6">
    <location>
        <begin position="497"/>
        <end position="522"/>
    </location>
</feature>
<keyword evidence="3" id="KW-0804">Transcription</keyword>
<dbReference type="InterPro" id="IPR014001">
    <property type="entry name" value="Helicase_ATP-bd"/>
</dbReference>
<dbReference type="InterPro" id="IPR001487">
    <property type="entry name" value="Bromodomain"/>
</dbReference>
<dbReference type="Pfam" id="PF08880">
    <property type="entry name" value="QLQ"/>
    <property type="match status" value="1"/>
</dbReference>
<evidence type="ECO:0000313" key="10">
    <source>
        <dbReference type="EMBL" id="OEL25438.1"/>
    </source>
</evidence>
<dbReference type="GO" id="GO:0005524">
    <property type="term" value="F:ATP binding"/>
    <property type="evidence" value="ECO:0007669"/>
    <property type="project" value="InterPro"/>
</dbReference>
<organism evidence="10 11">
    <name type="scientific">Dichanthelium oligosanthes</name>
    <dbReference type="NCBI Taxonomy" id="888268"/>
    <lineage>
        <taxon>Eukaryota</taxon>
        <taxon>Viridiplantae</taxon>
        <taxon>Streptophyta</taxon>
        <taxon>Embryophyta</taxon>
        <taxon>Tracheophyta</taxon>
        <taxon>Spermatophyta</taxon>
        <taxon>Magnoliopsida</taxon>
        <taxon>Liliopsida</taxon>
        <taxon>Poales</taxon>
        <taxon>Poaceae</taxon>
        <taxon>PACMAD clade</taxon>
        <taxon>Panicoideae</taxon>
        <taxon>Panicodae</taxon>
        <taxon>Paniceae</taxon>
        <taxon>Dichantheliinae</taxon>
        <taxon>Dichanthelium</taxon>
    </lineage>
</organism>
<dbReference type="PANTHER" id="PTHR10799">
    <property type="entry name" value="SNF2/RAD54 HELICASE FAMILY"/>
    <property type="match status" value="1"/>
</dbReference>
<feature type="compositionally biased region" description="Low complexity" evidence="6">
    <location>
        <begin position="2166"/>
        <end position="2181"/>
    </location>
</feature>
<feature type="compositionally biased region" description="Low complexity" evidence="6">
    <location>
        <begin position="1"/>
        <end position="20"/>
    </location>
</feature>
<sequence length="2206" mass="246376">MQPSGGPSGSSRSSPATSPRPDQPGTPASAQQQQQSQLGFRSQGMMHHHEQQQAYQSGAPHGMMGPGGSSNFPQSSSPMPPFQGQRNLPLSGGPQGMVGGQVHNQVAMQQQYLKLAMQQQQQQQKAAHGMLLQQQAKMNMPGSSSRDQDMVSNPAKMQELMALQAQMFKRQAEHLQQAEKQKEQGQPSSNEQRSGDMRPPMPPQGVPGQQLPSVGMIRPMQPMQGQVGMGSAGGGPLTPLQFQAIQAWAKENNFDLSNPANMNAISQLLPIWQSSRMAALQKQNEASMAAQQQATPSQVNSDTPGHGSVPNQGAPLKPRQPLPPSSVSGGEEAKVVNSSNLQLQQQLSAHNRDASNERALRSPMTVGNGAQAMHIPQSSGHVNKVPEQSNPKNVLANSELAQLQHARQMQQLNQAAAPTATPGETGGSQAPTPSARPQTGQTGFTKNQLHVLKAQILAFRRLKRGDRTLPPEVLELIVSGRTPDSQGQQISGPQSTHNRERPGGSSADEHGRHMESGDKAPEKPALLKGSSLPKVEVSASEDKASPASGPGSMQVMKASPKESLKIGPVSVPEHSNTPVIKSEQDLERGIQKTPGRSDFNVERGKSLPAESGSADAEQAKRAGSTSSAPAPRDIPRKYHGPLFDFPSFTRRHDSLGSANYNSNLSLGYDVKDLLAQEGMIVLGKKREDNLKKISGLLAINLERKRIRPDLVLRLQIEEKKLKLLEHQARLRDEVEHEQQEIMAMPDRIYRKFVRQCERQRLELVRQVQQMQKASREKQLKSILQWRKKLLEAHWAIRDARITRNRGVAKYHERMLREFSKRKDDDRNKRMEALKNNDVERYRQILLEQQTSVPGDAAQRYNVLSSFLSQTEEYLYKLGGKITAAKSQQQVEEAASAAAAAARAQGLSEEEVKAAAQCAGQEVMIRNTFSEMNAPRDNTSVNKYYTLAHAVSERVTKQPSLLRAGTLRDYQVVGLQWMLSLYNNKLNGILADEMGLGKTVQVMALIAYLMEFKGNYGPHLIIVPNAVLVNWKSELLNWLPSASCIFYVGAKDQRQKLFSQEVLAMKFNVLVTTYEFVMFDRSKLSKVDWKYIIIDEAQRMKDRDSVLARDLDRYRCQRRLLLTGTPLQNDLKELWSLLNLLLPEVFDSSKAFQDWFSKPFQRDGPTHSEEEDDWLETEKKVIIIHRLHQILEPFMLRRRVEDVEGSLPRKVLSFFRLSIIGQFVRMSAIQGAIYDWIKSTGTIRVDPEDEKKRAQRNPMYQFKTYKNLNNKCMELRKVCNHPLLSYPFLNHGKDFMIRSCGKLWNLDRILVKLHKAGHRVLLFSTMTKLLDIMEDYLQWRRLVYRRIDGTTSLEDRESAIVDFNRPGSDCFIFLLSIRAAGRGLNLQSADTVVIYDPDPNPQNEEQAVARAHRIGQTREVKVIYMEAVVDNISSYQKEDELRNGGSGDLEDDLAGKDRYMGSIESLIRNNIQQYKIDMADEVINAGRFDQRTTHEERRMTLETLLHDDERYQETVHDVPSLQEVNRMIARTEREVELFDQMDEDFDWTGDMMKHHQVPKWLRVSSTEVDAVVASLSKKPSRNMASGGIALDTNDTPEKRRGRPKGTGKYSIYREIDDEDLEESDEDSEERNTTPLPEEGEIGESEDEEDNDDSVPDNKDESGEEEHINDDGYNFTDGLGSRKANRMEEAGSTGSSSGSRRLPPPAPSSTSKKLRSLSALDARPGSLSRRTPDDLEEGEIAMSGDSHMDLQQSGSWNHERDDGEDEQVLQPKIKRKRSIRIRPRPNAEKQEDRSGGEGVFPQRGTHLAFQGDGDYNSQFKSDLDAHAFADPAARQQDAVHPIVKQKRNMPSRKVSPASRTGKLTCLSGSGEGSAERSKENWSSKAIDSATPEFRGTKMSDSMQRKCKNVISKLWRRIDKEGHQIIPNISSWWRRNENPSFRGPAGSTLDLQKIEQRVDGFEYSAVTEFIADMQQMLKSVVQHFSYRHEVRIEAETLHNLFFNIMKIAFPDSDFSEAKNAMSFSNPGGAASGAAGPSTKHSALGHKRRSSTSEAEQHGSGHGRHNQPSEVPSRPHSSRSERDSRHSGSGSRDQLPDGAGLLHPSDMFIVKKKRQERARSSIGSPSSSGRAGPLSPTNPGRPGAVPSPRGARTPFQRDAHPSQQSMHSTGWAAHSDHGGSSSAPGIGDIQWAKPAKRQRTDTGKRRPSHL</sequence>
<dbReference type="PROSITE" id="PS51192">
    <property type="entry name" value="HELICASE_ATP_BIND_1"/>
    <property type="match status" value="1"/>
</dbReference>
<dbReference type="SUPFAM" id="SSF47370">
    <property type="entry name" value="Bromodomain"/>
    <property type="match status" value="1"/>
</dbReference>
<dbReference type="InterPro" id="IPR000330">
    <property type="entry name" value="SNF2_N"/>
</dbReference>
<keyword evidence="2" id="KW-0378">Hydrolase</keyword>
<dbReference type="Gene3D" id="1.20.920.10">
    <property type="entry name" value="Bromodomain-like"/>
    <property type="match status" value="1"/>
</dbReference>
<dbReference type="PROSITE" id="PS51666">
    <property type="entry name" value="QLQ"/>
    <property type="match status" value="1"/>
</dbReference>
<feature type="domain" description="Helicase C-terminal" evidence="8">
    <location>
        <begin position="1304"/>
        <end position="1481"/>
    </location>
</feature>
<dbReference type="Gene3D" id="3.40.50.300">
    <property type="entry name" value="P-loop containing nucleotide triphosphate hydrolases"/>
    <property type="match status" value="1"/>
</dbReference>
<evidence type="ECO:0000256" key="2">
    <source>
        <dbReference type="ARBA" id="ARBA00022801"/>
    </source>
</evidence>
<feature type="compositionally biased region" description="Basic and acidic residues" evidence="6">
    <location>
        <begin position="170"/>
        <end position="183"/>
    </location>
</feature>
<name>A0A1E5VJY8_9POAL</name>
<evidence type="ECO:0000259" key="7">
    <source>
        <dbReference type="PROSITE" id="PS51192"/>
    </source>
</evidence>
<feature type="compositionally biased region" description="Basic and acidic residues" evidence="6">
    <location>
        <begin position="1783"/>
        <end position="1793"/>
    </location>
</feature>
<dbReference type="InterPro" id="IPR001650">
    <property type="entry name" value="Helicase_C-like"/>
</dbReference>
<evidence type="ECO:0000256" key="6">
    <source>
        <dbReference type="SAM" id="MobiDB-lite"/>
    </source>
</evidence>
<feature type="compositionally biased region" description="Acidic residues" evidence="6">
    <location>
        <begin position="1636"/>
        <end position="1653"/>
    </location>
</feature>
<feature type="region of interest" description="Disordered" evidence="6">
    <location>
        <begin position="2023"/>
        <end position="2206"/>
    </location>
</feature>
<feature type="compositionally biased region" description="Low complexity" evidence="6">
    <location>
        <begin position="28"/>
        <end position="37"/>
    </location>
</feature>
<dbReference type="Gene3D" id="3.40.50.10810">
    <property type="entry name" value="Tandem AAA-ATPase domain"/>
    <property type="match status" value="1"/>
</dbReference>
<dbReference type="GO" id="GO:0006355">
    <property type="term" value="P:regulation of DNA-templated transcription"/>
    <property type="evidence" value="ECO:0007669"/>
    <property type="project" value="InterPro"/>
</dbReference>
<dbReference type="STRING" id="888268.A0A1E5VJY8"/>
<keyword evidence="5" id="KW-0539">Nucleus</keyword>
<dbReference type="InterPro" id="IPR027417">
    <property type="entry name" value="P-loop_NTPase"/>
</dbReference>
<dbReference type="InterPro" id="IPR049730">
    <property type="entry name" value="SNF2/RAD54-like_C"/>
</dbReference>
<feature type="domain" description="Helicase ATP-binding" evidence="7">
    <location>
        <begin position="978"/>
        <end position="1143"/>
    </location>
</feature>
<dbReference type="InterPro" id="IPR014978">
    <property type="entry name" value="Gln-Leu-Gln_QLQ"/>
</dbReference>
<dbReference type="Proteomes" id="UP000095767">
    <property type="component" value="Unassembled WGS sequence"/>
</dbReference>
<keyword evidence="11" id="KW-1185">Reference proteome</keyword>
<evidence type="ECO:0000313" key="11">
    <source>
        <dbReference type="Proteomes" id="UP000095767"/>
    </source>
</evidence>
<dbReference type="SMART" id="SM00490">
    <property type="entry name" value="HELICc"/>
    <property type="match status" value="1"/>
</dbReference>
<dbReference type="Gene3D" id="1.20.5.170">
    <property type="match status" value="1"/>
</dbReference>
<feature type="compositionally biased region" description="Polar residues" evidence="6">
    <location>
        <begin position="482"/>
        <end position="496"/>
    </location>
</feature>
<dbReference type="GO" id="GO:0016787">
    <property type="term" value="F:hydrolase activity"/>
    <property type="evidence" value="ECO:0007669"/>
    <property type="project" value="UniProtKB-KW"/>
</dbReference>
<keyword evidence="3" id="KW-0805">Transcription regulation</keyword>
<feature type="region of interest" description="Disordered" evidence="6">
    <location>
        <begin position="370"/>
        <end position="390"/>
    </location>
</feature>
<dbReference type="GO" id="GO:0005634">
    <property type="term" value="C:nucleus"/>
    <property type="evidence" value="ECO:0007669"/>
    <property type="project" value="UniProtKB-SubCell"/>
</dbReference>
<dbReference type="SMART" id="SM00487">
    <property type="entry name" value="DEXDc"/>
    <property type="match status" value="1"/>
</dbReference>
<dbReference type="EMBL" id="LWDX02037263">
    <property type="protein sequence ID" value="OEL25438.1"/>
    <property type="molecule type" value="Genomic_DNA"/>
</dbReference>
<feature type="compositionally biased region" description="Low complexity" evidence="6">
    <location>
        <begin position="1688"/>
        <end position="1699"/>
    </location>
</feature>
<dbReference type="SMART" id="SM00951">
    <property type="entry name" value="QLQ"/>
    <property type="match status" value="1"/>
</dbReference>
<evidence type="ECO:0000259" key="8">
    <source>
        <dbReference type="PROSITE" id="PS51194"/>
    </source>
</evidence>
<dbReference type="FunFam" id="3.40.50.10810:FF:000017">
    <property type="entry name" value="ATP-dependent helicase BRM"/>
    <property type="match status" value="1"/>
</dbReference>
<evidence type="ECO:0000256" key="4">
    <source>
        <dbReference type="ARBA" id="ARBA00023117"/>
    </source>
</evidence>
<evidence type="ECO:0000259" key="9">
    <source>
        <dbReference type="PROSITE" id="PS51666"/>
    </source>
</evidence>
<feature type="region of interest" description="Disordered" evidence="6">
    <location>
        <begin position="282"/>
        <end position="336"/>
    </location>
</feature>
<feature type="region of interest" description="Disordered" evidence="6">
    <location>
        <begin position="170"/>
        <end position="214"/>
    </location>
</feature>
<dbReference type="SUPFAM" id="SSF52540">
    <property type="entry name" value="P-loop containing nucleoside triphosphate hydrolases"/>
    <property type="match status" value="2"/>
</dbReference>
<dbReference type="PROSITE" id="PS51194">
    <property type="entry name" value="HELICASE_CTER"/>
    <property type="match status" value="1"/>
</dbReference>
<keyword evidence="10" id="KW-0067">ATP-binding</keyword>
<keyword evidence="10" id="KW-0547">Nucleotide-binding</keyword>
<dbReference type="SMART" id="SM00297">
    <property type="entry name" value="BROMO"/>
    <property type="match status" value="1"/>
</dbReference>
<feature type="compositionally biased region" description="Low complexity" evidence="6">
    <location>
        <begin position="2116"/>
        <end position="2131"/>
    </location>
</feature>
<evidence type="ECO:0000256" key="3">
    <source>
        <dbReference type="ARBA" id="ARBA00023015"/>
    </source>
</evidence>
<dbReference type="Pfam" id="PF00271">
    <property type="entry name" value="Helicase_C"/>
    <property type="match status" value="1"/>
</dbReference>
<feature type="region of interest" description="Disordered" evidence="6">
    <location>
        <begin position="1"/>
        <end position="86"/>
    </location>
</feature>
<feature type="compositionally biased region" description="Acidic residues" evidence="6">
    <location>
        <begin position="1614"/>
        <end position="1627"/>
    </location>
</feature>
<feature type="region of interest" description="Disordered" evidence="6">
    <location>
        <begin position="479"/>
        <end position="638"/>
    </location>
</feature>
<feature type="region of interest" description="Disordered" evidence="6">
    <location>
        <begin position="408"/>
        <end position="447"/>
    </location>
</feature>
<dbReference type="InterPro" id="IPR036427">
    <property type="entry name" value="Bromodomain-like_sf"/>
</dbReference>
<feature type="compositionally biased region" description="Low complexity" evidence="6">
    <location>
        <begin position="69"/>
        <end position="85"/>
    </location>
</feature>
<feature type="compositionally biased region" description="Polar residues" evidence="6">
    <location>
        <begin position="282"/>
        <end position="303"/>
    </location>
</feature>
<proteinExistence type="predicted"/>
<keyword evidence="10" id="KW-0347">Helicase</keyword>
<gene>
    <name evidence="10" type="ORF">BAE44_0013543</name>
</gene>
<dbReference type="OrthoDB" id="6017at2759"/>
<dbReference type="InterPro" id="IPR038718">
    <property type="entry name" value="SNF2-like_sf"/>
</dbReference>
<feature type="region of interest" description="Disordered" evidence="6">
    <location>
        <begin position="1576"/>
        <end position="1813"/>
    </location>
</feature>
<accession>A0A1E5VJY8</accession>
<feature type="compositionally biased region" description="Low complexity" evidence="6">
    <location>
        <begin position="2023"/>
        <end position="2034"/>
    </location>
</feature>
<feature type="region of interest" description="Disordered" evidence="6">
    <location>
        <begin position="1843"/>
        <end position="1882"/>
    </location>
</feature>
<feature type="compositionally biased region" description="Basic residues" evidence="6">
    <location>
        <begin position="1770"/>
        <end position="1781"/>
    </location>
</feature>
<dbReference type="CDD" id="cd18793">
    <property type="entry name" value="SF2_C_SNF"/>
    <property type="match status" value="1"/>
</dbReference>
<feature type="compositionally biased region" description="Basic and acidic residues" evidence="6">
    <location>
        <begin position="1654"/>
        <end position="1668"/>
    </location>
</feature>
<comment type="caution">
    <text evidence="10">The sequence shown here is derived from an EMBL/GenBank/DDBJ whole genome shotgun (WGS) entry which is preliminary data.</text>
</comment>
<comment type="subcellular location">
    <subcellularLocation>
        <location evidence="1">Nucleus</location>
    </subcellularLocation>
</comment>